<comment type="caution">
    <text evidence="1">The sequence shown here is derived from an EMBL/GenBank/DDBJ whole genome shotgun (WGS) entry which is preliminary data.</text>
</comment>
<dbReference type="Proteomes" id="UP000681722">
    <property type="component" value="Unassembled WGS sequence"/>
</dbReference>
<name>A0A816D3R2_9BILA</name>
<proteinExistence type="predicted"/>
<reference evidence="1" key="1">
    <citation type="submission" date="2021-02" db="EMBL/GenBank/DDBJ databases">
        <authorList>
            <person name="Nowell W R."/>
        </authorList>
    </citation>
    <scope>NUCLEOTIDE SEQUENCE</scope>
</reference>
<dbReference type="OrthoDB" id="10501542at2759"/>
<gene>
    <name evidence="1" type="ORF">GPM918_LOCUS44319</name>
    <name evidence="2" type="ORF">SRO942_LOCUS46113</name>
</gene>
<organism evidence="1 3">
    <name type="scientific">Didymodactylos carnosus</name>
    <dbReference type="NCBI Taxonomy" id="1234261"/>
    <lineage>
        <taxon>Eukaryota</taxon>
        <taxon>Metazoa</taxon>
        <taxon>Spiralia</taxon>
        <taxon>Gnathifera</taxon>
        <taxon>Rotifera</taxon>
        <taxon>Eurotatoria</taxon>
        <taxon>Bdelloidea</taxon>
        <taxon>Philodinida</taxon>
        <taxon>Philodinidae</taxon>
        <taxon>Didymodactylos</taxon>
    </lineage>
</organism>
<evidence type="ECO:0000313" key="2">
    <source>
        <dbReference type="EMBL" id="CAF4529139.1"/>
    </source>
</evidence>
<evidence type="ECO:0000313" key="3">
    <source>
        <dbReference type="Proteomes" id="UP000663829"/>
    </source>
</evidence>
<feature type="non-terminal residue" evidence="1">
    <location>
        <position position="71"/>
    </location>
</feature>
<protein>
    <submittedName>
        <fullName evidence="1">Uncharacterized protein</fullName>
    </submittedName>
</protein>
<evidence type="ECO:0000313" key="1">
    <source>
        <dbReference type="EMBL" id="CAF1630528.1"/>
    </source>
</evidence>
<keyword evidence="3" id="KW-1185">Reference proteome</keyword>
<dbReference type="AlphaFoldDB" id="A0A816D3R2"/>
<dbReference type="EMBL" id="CAJNOQ010043487">
    <property type="protein sequence ID" value="CAF1630528.1"/>
    <property type="molecule type" value="Genomic_DNA"/>
</dbReference>
<dbReference type="EMBL" id="CAJOBC010111309">
    <property type="protein sequence ID" value="CAF4529139.1"/>
    <property type="molecule type" value="Genomic_DNA"/>
</dbReference>
<accession>A0A816D3R2</accession>
<sequence length="71" mass="8050">MADIQNSTSIRFYLYAKEDIDSVQKQMPALTSVKGTSVFHEIIAHSDGKIFAKAKSDDKEKLIKTNFELTR</sequence>
<dbReference type="Proteomes" id="UP000663829">
    <property type="component" value="Unassembled WGS sequence"/>
</dbReference>